<organism evidence="1 2">
    <name type="scientific">Perkinsus chesapeaki</name>
    <name type="common">Clam parasite</name>
    <name type="synonym">Perkinsus andrewsi</name>
    <dbReference type="NCBI Taxonomy" id="330153"/>
    <lineage>
        <taxon>Eukaryota</taxon>
        <taxon>Sar</taxon>
        <taxon>Alveolata</taxon>
        <taxon>Perkinsozoa</taxon>
        <taxon>Perkinsea</taxon>
        <taxon>Perkinsida</taxon>
        <taxon>Perkinsidae</taxon>
        <taxon>Perkinsus</taxon>
    </lineage>
</organism>
<protein>
    <submittedName>
        <fullName evidence="1">Uncharacterized protein</fullName>
    </submittedName>
</protein>
<sequence>MIKEEEEGPPHELALLQADEVVRKALLKHKSTFTPTVEWFAQYMPREGMTMTAADLLASGRVAECFEVMVDYAEEQVGGFLHRVNRSHWTDQVAEKLQEDEKLSVLLLGLPGRPLKHDDMAMELHLLWARMRDCVAEEFKDVGAAVWKRQSIETDVALIMETSRVSKQEPRRNSRKCSVMLSVRSPKVFDTGEFCTSLSSNRTRSSREHLFIQRSSLIEPGSPT</sequence>
<evidence type="ECO:0000313" key="1">
    <source>
        <dbReference type="EMBL" id="KAF4661398.1"/>
    </source>
</evidence>
<dbReference type="OrthoDB" id="10338660at2759"/>
<proteinExistence type="predicted"/>
<accession>A0A7J6LQ12</accession>
<dbReference type="Proteomes" id="UP000591131">
    <property type="component" value="Unassembled WGS sequence"/>
</dbReference>
<keyword evidence="2" id="KW-1185">Reference proteome</keyword>
<dbReference type="AlphaFoldDB" id="A0A7J6LQ12"/>
<gene>
    <name evidence="1" type="ORF">FOL47_006685</name>
</gene>
<reference evidence="1 2" key="1">
    <citation type="submission" date="2020-04" db="EMBL/GenBank/DDBJ databases">
        <title>Perkinsus chesapeaki whole genome sequence.</title>
        <authorList>
            <person name="Bogema D.R."/>
        </authorList>
    </citation>
    <scope>NUCLEOTIDE SEQUENCE [LARGE SCALE GENOMIC DNA]</scope>
    <source>
        <strain evidence="1">ATCC PRA-425</strain>
    </source>
</reference>
<evidence type="ECO:0000313" key="2">
    <source>
        <dbReference type="Proteomes" id="UP000591131"/>
    </source>
</evidence>
<dbReference type="EMBL" id="JAAPAO010000379">
    <property type="protein sequence ID" value="KAF4661398.1"/>
    <property type="molecule type" value="Genomic_DNA"/>
</dbReference>
<name>A0A7J6LQ12_PERCH</name>
<comment type="caution">
    <text evidence="1">The sequence shown here is derived from an EMBL/GenBank/DDBJ whole genome shotgun (WGS) entry which is preliminary data.</text>
</comment>